<dbReference type="Proteomes" id="UP000245765">
    <property type="component" value="Unassembled WGS sequence"/>
</dbReference>
<gene>
    <name evidence="1" type="ORF">DFH01_21225</name>
</gene>
<evidence type="ECO:0000313" key="2">
    <source>
        <dbReference type="Proteomes" id="UP000245765"/>
    </source>
</evidence>
<evidence type="ECO:0000313" key="1">
    <source>
        <dbReference type="EMBL" id="PWS34875.1"/>
    </source>
</evidence>
<sequence length="169" mass="16516">MPPPPGESVEAPHPGDPETRAVLGEAALAVAFGAFAERGDPGGPMQTLLAALGLLAVQAGEEPDPPAEILGIAAEDDRVEAEIDRAGEALDSEFGRDADANTLTGALEARILGSAITLAGCTLPEGVEGQAAVRLRAARSLVRLAAGLVALNAVGAGAGAGAAGGEPGA</sequence>
<name>A0A317F7Z9_9PROT</name>
<organism evidence="1 2">
    <name type="scientific">Falsiroseomonas bella</name>
    <dbReference type="NCBI Taxonomy" id="2184016"/>
    <lineage>
        <taxon>Bacteria</taxon>
        <taxon>Pseudomonadati</taxon>
        <taxon>Pseudomonadota</taxon>
        <taxon>Alphaproteobacteria</taxon>
        <taxon>Acetobacterales</taxon>
        <taxon>Roseomonadaceae</taxon>
        <taxon>Falsiroseomonas</taxon>
    </lineage>
</organism>
<dbReference type="AlphaFoldDB" id="A0A317F7Z9"/>
<keyword evidence="2" id="KW-1185">Reference proteome</keyword>
<accession>A0A317F7Z9</accession>
<reference evidence="2" key="1">
    <citation type="submission" date="2018-05" db="EMBL/GenBank/DDBJ databases">
        <authorList>
            <person name="Du Z."/>
            <person name="Wang X."/>
        </authorList>
    </citation>
    <scope>NUCLEOTIDE SEQUENCE [LARGE SCALE GENOMIC DNA]</scope>
    <source>
        <strain evidence="2">CQN31</strain>
    </source>
</reference>
<protein>
    <submittedName>
        <fullName evidence="1">Uncharacterized protein</fullName>
    </submittedName>
</protein>
<proteinExistence type="predicted"/>
<comment type="caution">
    <text evidence="1">The sequence shown here is derived from an EMBL/GenBank/DDBJ whole genome shotgun (WGS) entry which is preliminary data.</text>
</comment>
<dbReference type="EMBL" id="QGNA01000005">
    <property type="protein sequence ID" value="PWS34875.1"/>
    <property type="molecule type" value="Genomic_DNA"/>
</dbReference>